<accession>A0AAN7VTB1</accession>
<sequence length="263" mass="29803">MEAFAQALQQSGRLMKLVIGQGEGSTTFYVSKTKLEQTSAYFSAACQNMHLGGGDPDTLTFPEDNLEAWTVLLHWIFTRELPKAAELHVLDWDYQMHDTDHTLCIHCWALGDKYGIPAFQDLIMLELLRSIELEPITFEEIKEGYKCTSPDSKLRDLMAEELARELSDGFTKTADLDAFDGVVGFSSGFMAQMTRLAELKQLDPLNPHVNFHPRVPEGTRMRLEGGSSYRNFMVNGKPPVDHWLQETLEELKTLQKGGYGNWH</sequence>
<comment type="caution">
    <text evidence="1">The sequence shown here is derived from an EMBL/GenBank/DDBJ whole genome shotgun (WGS) entry which is preliminary data.</text>
</comment>
<evidence type="ECO:0008006" key="3">
    <source>
        <dbReference type="Google" id="ProtNLM"/>
    </source>
</evidence>
<evidence type="ECO:0000313" key="2">
    <source>
        <dbReference type="Proteomes" id="UP001310594"/>
    </source>
</evidence>
<proteinExistence type="predicted"/>
<dbReference type="AlphaFoldDB" id="A0AAN7VTB1"/>
<name>A0AAN7VTB1_9PEZI</name>
<dbReference type="EMBL" id="JAVRQU010000005">
    <property type="protein sequence ID" value="KAK5702637.1"/>
    <property type="molecule type" value="Genomic_DNA"/>
</dbReference>
<reference evidence="1" key="1">
    <citation type="submission" date="2023-08" db="EMBL/GenBank/DDBJ databases">
        <title>Black Yeasts Isolated from many extreme environments.</title>
        <authorList>
            <person name="Coleine C."/>
            <person name="Stajich J.E."/>
            <person name="Selbmann L."/>
        </authorList>
    </citation>
    <scope>NUCLEOTIDE SEQUENCE</scope>
    <source>
        <strain evidence="1">CCFEE 5810</strain>
    </source>
</reference>
<dbReference type="Proteomes" id="UP001310594">
    <property type="component" value="Unassembled WGS sequence"/>
</dbReference>
<protein>
    <recommendedName>
        <fullName evidence="3">BTB domain-containing protein</fullName>
    </recommendedName>
</protein>
<organism evidence="1 2">
    <name type="scientific">Elasticomyces elasticus</name>
    <dbReference type="NCBI Taxonomy" id="574655"/>
    <lineage>
        <taxon>Eukaryota</taxon>
        <taxon>Fungi</taxon>
        <taxon>Dikarya</taxon>
        <taxon>Ascomycota</taxon>
        <taxon>Pezizomycotina</taxon>
        <taxon>Dothideomycetes</taxon>
        <taxon>Dothideomycetidae</taxon>
        <taxon>Mycosphaerellales</taxon>
        <taxon>Teratosphaeriaceae</taxon>
        <taxon>Elasticomyces</taxon>
    </lineage>
</organism>
<dbReference type="Gene3D" id="3.30.710.10">
    <property type="entry name" value="Potassium Channel Kv1.1, Chain A"/>
    <property type="match status" value="1"/>
</dbReference>
<gene>
    <name evidence="1" type="ORF">LTR97_003583</name>
</gene>
<evidence type="ECO:0000313" key="1">
    <source>
        <dbReference type="EMBL" id="KAK5702637.1"/>
    </source>
</evidence>
<dbReference type="InterPro" id="IPR011333">
    <property type="entry name" value="SKP1/BTB/POZ_sf"/>
</dbReference>